<evidence type="ECO:0000313" key="2">
    <source>
        <dbReference type="EMBL" id="CRL21572.1"/>
    </source>
</evidence>
<dbReference type="GO" id="GO:0005975">
    <property type="term" value="P:carbohydrate metabolic process"/>
    <property type="evidence" value="ECO:0007669"/>
    <property type="project" value="InterPro"/>
</dbReference>
<organism evidence="2 3">
    <name type="scientific">Penicillium camemberti (strain FM 013)</name>
    <dbReference type="NCBI Taxonomy" id="1429867"/>
    <lineage>
        <taxon>Eukaryota</taxon>
        <taxon>Fungi</taxon>
        <taxon>Dikarya</taxon>
        <taxon>Ascomycota</taxon>
        <taxon>Pezizomycotina</taxon>
        <taxon>Eurotiomycetes</taxon>
        <taxon>Eurotiomycetidae</taxon>
        <taxon>Eurotiales</taxon>
        <taxon>Aspergillaceae</taxon>
        <taxon>Penicillium</taxon>
    </lineage>
</organism>
<dbReference type="EMBL" id="HG793139">
    <property type="protein sequence ID" value="CRL21572.1"/>
    <property type="molecule type" value="Genomic_DNA"/>
</dbReference>
<accession>A0A0G4P5J0</accession>
<dbReference type="Proteomes" id="UP000053732">
    <property type="component" value="Unassembled WGS sequence"/>
</dbReference>
<evidence type="ECO:0000313" key="3">
    <source>
        <dbReference type="Proteomes" id="UP000053732"/>
    </source>
</evidence>
<evidence type="ECO:0000256" key="1">
    <source>
        <dbReference type="ARBA" id="ARBA00022801"/>
    </source>
</evidence>
<dbReference type="GO" id="GO:0004553">
    <property type="term" value="F:hydrolase activity, hydrolyzing O-glycosyl compounds"/>
    <property type="evidence" value="ECO:0007669"/>
    <property type="project" value="InterPro"/>
</dbReference>
<proteinExistence type="predicted"/>
<gene>
    <name evidence="2" type="ORF">PCAMFM013_S006g000112</name>
</gene>
<protein>
    <submittedName>
        <fullName evidence="2">Glycoside hydrolase, family 3, C-terminal</fullName>
    </submittedName>
</protein>
<reference evidence="2 3" key="1">
    <citation type="journal article" date="2014" name="Nat. Commun.">
        <title>Multiple recent horizontal transfers of a large genomic region in cheese making fungi.</title>
        <authorList>
            <person name="Cheeseman K."/>
            <person name="Ropars J."/>
            <person name="Renault P."/>
            <person name="Dupont J."/>
            <person name="Gouzy J."/>
            <person name="Branca A."/>
            <person name="Abraham A.L."/>
            <person name="Ceppi M."/>
            <person name="Conseiller E."/>
            <person name="Debuchy R."/>
            <person name="Malagnac F."/>
            <person name="Goarin A."/>
            <person name="Silar P."/>
            <person name="Lacoste S."/>
            <person name="Sallet E."/>
            <person name="Bensimon A."/>
            <person name="Giraud T."/>
            <person name="Brygoo Y."/>
        </authorList>
    </citation>
    <scope>NUCLEOTIDE SEQUENCE [LARGE SCALE GENOMIC DNA]</scope>
    <source>
        <strain evidence="3">FM 013</strain>
    </source>
</reference>
<name>A0A0G4P5J0_PENC3</name>
<keyword evidence="1 2" id="KW-0378">Hydrolase</keyword>
<dbReference type="STRING" id="1429867.A0A0G4P5J0"/>
<dbReference type="AlphaFoldDB" id="A0A0G4P5J0"/>
<dbReference type="Gene3D" id="3.40.50.1700">
    <property type="entry name" value="Glycoside hydrolase family 3 C-terminal domain"/>
    <property type="match status" value="1"/>
</dbReference>
<sequence length="103" mass="11332">MKKTSLGIPASSDPFLSRLLTIDIYLDRPAVKAHALLVNYSVSDEVCLDVIFGVVQPGGKLPFDLSSLEEAVRSSRSDMSFDTRSPTFRFGDRLQYGSCSIDI</sequence>
<keyword evidence="3" id="KW-1185">Reference proteome</keyword>
<dbReference type="InterPro" id="IPR036881">
    <property type="entry name" value="Glyco_hydro_3_C_sf"/>
</dbReference>
<dbReference type="SUPFAM" id="SSF52279">
    <property type="entry name" value="Beta-D-glucan exohydrolase, C-terminal domain"/>
    <property type="match status" value="1"/>
</dbReference>